<dbReference type="AlphaFoldDB" id="A0A1B6MSV2"/>
<dbReference type="PROSITE" id="PS00028">
    <property type="entry name" value="ZINC_FINGER_C2H2_1"/>
    <property type="match status" value="1"/>
</dbReference>
<dbReference type="EMBL" id="GEBQ01000955">
    <property type="protein sequence ID" value="JAT39022.1"/>
    <property type="molecule type" value="Transcribed_RNA"/>
</dbReference>
<evidence type="ECO:0000259" key="1">
    <source>
        <dbReference type="PROSITE" id="PS00028"/>
    </source>
</evidence>
<name>A0A1B6MSV2_9HEMI</name>
<feature type="non-terminal residue" evidence="2">
    <location>
        <position position="1"/>
    </location>
</feature>
<accession>A0A1B6MSV2</accession>
<proteinExistence type="predicted"/>
<evidence type="ECO:0000313" key="2">
    <source>
        <dbReference type="EMBL" id="JAT39022.1"/>
    </source>
</evidence>
<protein>
    <recommendedName>
        <fullName evidence="1">C2H2-type domain-containing protein</fullName>
    </recommendedName>
</protein>
<reference evidence="2" key="1">
    <citation type="submission" date="2015-11" db="EMBL/GenBank/DDBJ databases">
        <title>De novo transcriptome assembly of four potential Pierce s Disease insect vectors from Arizona vineyards.</title>
        <authorList>
            <person name="Tassone E.E."/>
        </authorList>
    </citation>
    <scope>NUCLEOTIDE SEQUENCE</scope>
</reference>
<dbReference type="SMART" id="SM00355">
    <property type="entry name" value="ZnF_C2H2"/>
    <property type="match status" value="3"/>
</dbReference>
<gene>
    <name evidence="2" type="ORF">g.23934</name>
</gene>
<dbReference type="InterPro" id="IPR013087">
    <property type="entry name" value="Znf_C2H2_type"/>
</dbReference>
<feature type="domain" description="C2H2-type" evidence="1">
    <location>
        <begin position="439"/>
        <end position="460"/>
    </location>
</feature>
<sequence length="477" mass="55000">DEVFMAAQEAVSAHRDSQGLERFFHFGSGMLAECKEEERINSVTQESPAVLTRKMLMSSKQTSHTHTNIVQTRSKRKDQVENCNTELGNLQVFSKPVECPKCNKEVYIVFLFYHLTYFCGKEAPSAESLGWKIISNTSVFCLKCKSKRTPGGIIFHVKVLCGNNYVNCPYCDLVFRIKRNRKRRRSLIFHINSVHHKSAAEVEELLANMDPTEFKRRFKNIIPEKLEEMSHDRKNTSDGVDLSGSDSEDKFEMDEKTAMIKNDGDSVSQESQNSADVVLQYCKKRYLCFAKCPDCSKMVRVIVLLLHRKFYCGKIPDESKWKIINGRNSICLRCKKDVIPCIMEFHANYLCGKQQIQVQCFYCSAVHTNYRKLIAHMTSKHKKKHHLSDLLSILPEADDVSEDPAKNRTKIVKHCISDYVAQGGEQTLYSGTDTERYKCFYCDRDFQHIYESLDHMELDHCVRHNTYDVLKATLGNL</sequence>
<organism evidence="2">
    <name type="scientific">Graphocephala atropunctata</name>
    <dbReference type="NCBI Taxonomy" id="36148"/>
    <lineage>
        <taxon>Eukaryota</taxon>
        <taxon>Metazoa</taxon>
        <taxon>Ecdysozoa</taxon>
        <taxon>Arthropoda</taxon>
        <taxon>Hexapoda</taxon>
        <taxon>Insecta</taxon>
        <taxon>Pterygota</taxon>
        <taxon>Neoptera</taxon>
        <taxon>Paraneoptera</taxon>
        <taxon>Hemiptera</taxon>
        <taxon>Auchenorrhyncha</taxon>
        <taxon>Membracoidea</taxon>
        <taxon>Cicadellidae</taxon>
        <taxon>Cicadellinae</taxon>
        <taxon>Cicadellini</taxon>
        <taxon>Graphocephala</taxon>
    </lineage>
</organism>